<protein>
    <recommendedName>
        <fullName evidence="5">NB-ARC domain-containing protein</fullName>
    </recommendedName>
</protein>
<evidence type="ECO:0000256" key="1">
    <source>
        <dbReference type="SAM" id="Coils"/>
    </source>
</evidence>
<keyword evidence="1" id="KW-0175">Coiled coil</keyword>
<dbReference type="InterPro" id="IPR027417">
    <property type="entry name" value="P-loop_NTPase"/>
</dbReference>
<proteinExistence type="predicted"/>
<dbReference type="PANTHER" id="PTHR35391">
    <property type="entry name" value="C2H2-TYPE DOMAIN-CONTAINING PROTEIN-RELATED"/>
    <property type="match status" value="1"/>
</dbReference>
<feature type="coiled-coil region" evidence="1">
    <location>
        <begin position="1088"/>
        <end position="1115"/>
    </location>
</feature>
<gene>
    <name evidence="3" type="ORF">FZEAL_615</name>
</gene>
<dbReference type="InterPro" id="IPR011990">
    <property type="entry name" value="TPR-like_helical_dom_sf"/>
</dbReference>
<accession>A0A8H4XPK4</accession>
<dbReference type="OrthoDB" id="163438at2759"/>
<feature type="region of interest" description="Disordered" evidence="2">
    <location>
        <begin position="254"/>
        <end position="284"/>
    </location>
</feature>
<evidence type="ECO:0000313" key="4">
    <source>
        <dbReference type="Proteomes" id="UP000635477"/>
    </source>
</evidence>
<evidence type="ECO:0008006" key="5">
    <source>
        <dbReference type="Google" id="ProtNLM"/>
    </source>
</evidence>
<keyword evidence="4" id="KW-1185">Reference proteome</keyword>
<dbReference type="EMBL" id="JABEYC010000033">
    <property type="protein sequence ID" value="KAF4984122.1"/>
    <property type="molecule type" value="Genomic_DNA"/>
</dbReference>
<evidence type="ECO:0000256" key="2">
    <source>
        <dbReference type="SAM" id="MobiDB-lite"/>
    </source>
</evidence>
<reference evidence="3" key="2">
    <citation type="submission" date="2020-05" db="EMBL/GenBank/DDBJ databases">
        <authorList>
            <person name="Kim H.-S."/>
            <person name="Proctor R.H."/>
            <person name="Brown D.W."/>
        </authorList>
    </citation>
    <scope>NUCLEOTIDE SEQUENCE</scope>
    <source>
        <strain evidence="3">NRRL 22465</strain>
    </source>
</reference>
<comment type="caution">
    <text evidence="3">The sequence shown here is derived from an EMBL/GenBank/DDBJ whole genome shotgun (WGS) entry which is preliminary data.</text>
</comment>
<name>A0A8H4XPK4_9HYPO</name>
<dbReference type="Gene3D" id="1.25.40.10">
    <property type="entry name" value="Tetratricopeptide repeat domain"/>
    <property type="match status" value="1"/>
</dbReference>
<sequence length="1153" mass="130728">MAFPKGQTPEPIYESARTCLALFDEYINDEDLSDQAFAFVEEVRGQFKTWAAYIGAFAAPRASLDARLSTHDEIRDMVLDLLKMLEDNMNWVRENESWEPKAAEKHLEDPEHFLGTSTVKSTLERLFTLAISIRRSSRQSHAARQPNESGTSASSCLRLLEMRYPNARKSLLDQLARSVHSRGVSLQHTQSHNEKLAQQRKPLINMYQDAIEEEALEPKENFAPVPCRNRHLVTDADTAPSRISPSTIIRQHKVGMGGAKPSRSIISTGSTVRDLGDDELPYPPVPKRDTETGIFVCMICYEPLGSSPVTGKAWKKHVDRDLQHYVCISEQCKEPLQFFARNDEWELHMQIQHTKNWAHSIHTETWHCDLDHPEPLDFETKNEFLAHLKEEHNGKLTSSQMNGRARRNRIVATREPSVCPFCDCVPDDIKPLTRKSPCTDLTSHIEMHLKYASFFSLSYLDLELGDDEIIASLPTDSSDRELGRTSLSVHNFNHAFASEESEAGDSEGSIYQDCEEHHSDNESVEDWSFVQLKPQTTDWEVLQKGLHRSAPITNKGPSTASRPEFNIPDYKLKPFDLPGAPDTRSYVDRPTLRALLEEHLLPGSKMYKSIPSGAYPIVCLFGTYGVGKSQLAADFARRYGNEFTSVFWIDARSEQLMKHDIALIEADGEESNNKFSDAEVDFREQTMLEWLSTPANRGWLMIFDDVDGQQDMDGSGSAFDWIKDLPFEQGTILTTSRYDYSRRISDCVVLEVDGGDEALAEAIFLNWYNMEPGHECEGVISLLSGQPLALTHAASYLNHTKFSVESYAERILQRQSRVANCFDWFRELSVGLQLTLTTWLISTDHIHRIHPTAYALLRSWAFLDQKTTTPLLINLAPDYESTLTEKGFTPSSTLPYRVGGRCDLASAIVMLLGYSMIEADRDSARYFQMHALEHRYSVLFLSDRGRITYSRLALEVQWSHSTEAAARRGIMRSLKWYQKGFLDLASWKSDKPEVLRAINRLGRFLSAQGKLGDAKELHSWVIKNATSADKILLPIHDDAMDDLAEIHWKAAEYPLAAELWEAMLLTDPNSPETECYEDVKTVTKLAKAYMAQDQLDEAERILQGALEECDKHDEACNQEVFGVLGNVYHRMGKVKEAKKLRKRARAHAAKSLG</sequence>
<dbReference type="Proteomes" id="UP000635477">
    <property type="component" value="Unassembled WGS sequence"/>
</dbReference>
<dbReference type="AlphaFoldDB" id="A0A8H4XPK4"/>
<dbReference type="PANTHER" id="PTHR35391:SF7">
    <property type="entry name" value="C2H2-TYPE DOMAIN-CONTAINING PROTEIN"/>
    <property type="match status" value="1"/>
</dbReference>
<dbReference type="Gene3D" id="3.40.50.300">
    <property type="entry name" value="P-loop containing nucleotide triphosphate hydrolases"/>
    <property type="match status" value="1"/>
</dbReference>
<organism evidence="3 4">
    <name type="scientific">Fusarium zealandicum</name>
    <dbReference type="NCBI Taxonomy" id="1053134"/>
    <lineage>
        <taxon>Eukaryota</taxon>
        <taxon>Fungi</taxon>
        <taxon>Dikarya</taxon>
        <taxon>Ascomycota</taxon>
        <taxon>Pezizomycotina</taxon>
        <taxon>Sordariomycetes</taxon>
        <taxon>Hypocreomycetidae</taxon>
        <taxon>Hypocreales</taxon>
        <taxon>Nectriaceae</taxon>
        <taxon>Fusarium</taxon>
        <taxon>Fusarium staphyleae species complex</taxon>
    </lineage>
</organism>
<dbReference type="SUPFAM" id="SSF48452">
    <property type="entry name" value="TPR-like"/>
    <property type="match status" value="1"/>
</dbReference>
<reference evidence="3" key="1">
    <citation type="journal article" date="2020" name="BMC Genomics">
        <title>Correction to: Identification and distribution of gene clusters required for synthesis of sphingolipid metabolism inhibitors in diverse species of the filamentous fungus Fusarium.</title>
        <authorList>
            <person name="Kim H.S."/>
            <person name="Lohmar J.M."/>
            <person name="Busman M."/>
            <person name="Brown D.W."/>
            <person name="Naumann T.A."/>
            <person name="Divon H.H."/>
            <person name="Lysoe E."/>
            <person name="Uhlig S."/>
            <person name="Proctor R.H."/>
        </authorList>
    </citation>
    <scope>NUCLEOTIDE SEQUENCE</scope>
    <source>
        <strain evidence="3">NRRL 22465</strain>
    </source>
</reference>
<dbReference type="SUPFAM" id="SSF52540">
    <property type="entry name" value="P-loop containing nucleoside triphosphate hydrolases"/>
    <property type="match status" value="1"/>
</dbReference>
<evidence type="ECO:0000313" key="3">
    <source>
        <dbReference type="EMBL" id="KAF4984122.1"/>
    </source>
</evidence>